<organism evidence="15 16">
    <name type="scientific">Bradyrhizobium australiense</name>
    <dbReference type="NCBI Taxonomy" id="2721161"/>
    <lineage>
        <taxon>Bacteria</taxon>
        <taxon>Pseudomonadati</taxon>
        <taxon>Pseudomonadota</taxon>
        <taxon>Alphaproteobacteria</taxon>
        <taxon>Hyphomicrobiales</taxon>
        <taxon>Nitrobacteraceae</taxon>
        <taxon>Bradyrhizobium</taxon>
    </lineage>
</organism>
<dbReference type="InterPro" id="IPR050334">
    <property type="entry name" value="Molybdenum_import_ModC"/>
</dbReference>
<dbReference type="SUPFAM" id="SSF52540">
    <property type="entry name" value="P-loop containing nucleoside triphosphate hydrolases"/>
    <property type="match status" value="1"/>
</dbReference>
<evidence type="ECO:0000256" key="7">
    <source>
        <dbReference type="ARBA" id="ARBA00022840"/>
    </source>
</evidence>
<dbReference type="AlphaFoldDB" id="A0A7Y4GTF6"/>
<dbReference type="Proteomes" id="UP000544122">
    <property type="component" value="Unassembled WGS sequence"/>
</dbReference>
<comment type="function">
    <text evidence="10">Involved in beta-(1--&gt;2)glucan export. Transmembrane domains (TMD) form a pore in the inner membrane and the ATP-binding domain (NBD) is responsible for energy generation.</text>
</comment>
<dbReference type="InterPro" id="IPR011868">
    <property type="entry name" value="ModC_ABC_ATP-bd"/>
</dbReference>
<dbReference type="PROSITE" id="PS50893">
    <property type="entry name" value="ABC_TRANSPORTER_2"/>
    <property type="match status" value="1"/>
</dbReference>
<feature type="domain" description="Mop" evidence="14">
    <location>
        <begin position="295"/>
        <end position="365"/>
    </location>
</feature>
<evidence type="ECO:0000313" key="16">
    <source>
        <dbReference type="Proteomes" id="UP000544122"/>
    </source>
</evidence>
<evidence type="ECO:0000259" key="14">
    <source>
        <dbReference type="PROSITE" id="PS51866"/>
    </source>
</evidence>
<keyword evidence="2" id="KW-0813">Transport</keyword>
<dbReference type="RefSeq" id="WP_171580802.1">
    <property type="nucleotide sequence ID" value="NZ_JAAVLX010000005.1"/>
</dbReference>
<evidence type="ECO:0000256" key="11">
    <source>
        <dbReference type="PROSITE-ProRule" id="PRU01213"/>
    </source>
</evidence>
<evidence type="ECO:0000256" key="8">
    <source>
        <dbReference type="ARBA" id="ARBA00022967"/>
    </source>
</evidence>
<evidence type="ECO:0000256" key="9">
    <source>
        <dbReference type="ARBA" id="ARBA00023136"/>
    </source>
</evidence>
<dbReference type="GO" id="GO:0016887">
    <property type="term" value="F:ATP hydrolysis activity"/>
    <property type="evidence" value="ECO:0007669"/>
    <property type="project" value="InterPro"/>
</dbReference>
<comment type="similarity">
    <text evidence="1">Belongs to the ABC transporter superfamily.</text>
</comment>
<dbReference type="GO" id="GO:0140359">
    <property type="term" value="F:ABC-type transporter activity"/>
    <property type="evidence" value="ECO:0007669"/>
    <property type="project" value="InterPro"/>
</dbReference>
<dbReference type="InterPro" id="IPR008995">
    <property type="entry name" value="Mo/tungstate-bd_C_term_dom"/>
</dbReference>
<keyword evidence="9" id="KW-0472">Membrane</keyword>
<keyword evidence="3" id="KW-1003">Cell membrane</keyword>
<dbReference type="InterPro" id="IPR027417">
    <property type="entry name" value="P-loop_NTPase"/>
</dbReference>
<evidence type="ECO:0000256" key="2">
    <source>
        <dbReference type="ARBA" id="ARBA00022448"/>
    </source>
</evidence>
<dbReference type="InterPro" id="IPR004606">
    <property type="entry name" value="Mop_domain"/>
</dbReference>
<evidence type="ECO:0000313" key="15">
    <source>
        <dbReference type="EMBL" id="NOJ41561.1"/>
    </source>
</evidence>
<dbReference type="SUPFAM" id="SSF50331">
    <property type="entry name" value="MOP-like"/>
    <property type="match status" value="1"/>
</dbReference>
<evidence type="ECO:0000256" key="1">
    <source>
        <dbReference type="ARBA" id="ARBA00005417"/>
    </source>
</evidence>
<protein>
    <submittedName>
        <fullName evidence="15">Molybdenum ABC transporter ATP-binding protein</fullName>
    </submittedName>
</protein>
<keyword evidence="8" id="KW-1278">Translocase</keyword>
<dbReference type="InterPro" id="IPR003593">
    <property type="entry name" value="AAA+_ATPase"/>
</dbReference>
<dbReference type="GO" id="GO:0005524">
    <property type="term" value="F:ATP binding"/>
    <property type="evidence" value="ECO:0007669"/>
    <property type="project" value="UniProtKB-KW"/>
</dbReference>
<feature type="domain" description="ABC transporter" evidence="13">
    <location>
        <begin position="1"/>
        <end position="236"/>
    </location>
</feature>
<reference evidence="15 16" key="1">
    <citation type="submission" date="2020-03" db="EMBL/GenBank/DDBJ databases">
        <title>Bradyrhizobium diversity isolated from nodules of Indigofera sp.</title>
        <authorList>
            <person name="Klepa M."/>
            <person name="Helene L."/>
            <person name="Hungria M."/>
        </authorList>
    </citation>
    <scope>NUCLEOTIDE SEQUENCE [LARGE SCALE GENOMIC DNA]</scope>
    <source>
        <strain evidence="15 16">WSM 1791</strain>
    </source>
</reference>
<keyword evidence="7 15" id="KW-0067">ATP-binding</keyword>
<proteinExistence type="inferred from homology"/>
<dbReference type="Gene3D" id="2.40.50.100">
    <property type="match status" value="1"/>
</dbReference>
<sequence length="411" mass="43956">MRTATPGRIEIAFSGSIASFPLDTQFSVPAKGVAAIFGPPGCGKTAVARCIAGLERLPAGFCAIDGEVWQDETTFRPPHLRPIGYVSQDASLFPHLSVRRNLLYGAPKPKPMPIAFDEVVELLDLAPLLDRSPSHLSGGERQRVAMGRALLSQPRLLVMDEPLAALHSRAKREILPFVERLPEKLALPMIYIGHDMAEIERFADYLVLMERGMVTAAGPLHVLQSDPTLPLATSHEAAISLDAVVSGYDGRYGLLILRLNGARLLVPAPPLAPGVHQRLRIAACDVSVAREAPRAGSILNVFPARIRACLSLGTAEITLVLALGTGGSGAEIMARITRFSFDSLGLKDGMDVFAQLKHISLLSASEPPPQTMSASTPTAEPGQASAAACNEKLGTRGERHHLKPPLLSYHA</sequence>
<evidence type="ECO:0000256" key="10">
    <source>
        <dbReference type="ARBA" id="ARBA00024722"/>
    </source>
</evidence>
<accession>A0A7Y4GTF6</accession>
<dbReference type="PANTHER" id="PTHR43514:SF10">
    <property type="entry name" value="MOLYBDENUM IMPORT ATP-BINDING PROTEIN MODC 2"/>
    <property type="match status" value="1"/>
</dbReference>
<keyword evidence="5" id="KW-0997">Cell inner membrane</keyword>
<dbReference type="Pfam" id="PF00005">
    <property type="entry name" value="ABC_tran"/>
    <property type="match status" value="1"/>
</dbReference>
<dbReference type="InterPro" id="IPR003439">
    <property type="entry name" value="ABC_transporter-like_ATP-bd"/>
</dbReference>
<dbReference type="PROSITE" id="PS51866">
    <property type="entry name" value="MOP"/>
    <property type="match status" value="1"/>
</dbReference>
<gene>
    <name evidence="15" type="primary">modC</name>
    <name evidence="15" type="ORF">HCN58_18545</name>
</gene>
<comment type="caution">
    <text evidence="15">The sequence shown here is derived from an EMBL/GenBank/DDBJ whole genome shotgun (WGS) entry which is preliminary data.</text>
</comment>
<dbReference type="NCBIfam" id="TIGR02142">
    <property type="entry name" value="modC_ABC"/>
    <property type="match status" value="1"/>
</dbReference>
<dbReference type="InterPro" id="IPR017871">
    <property type="entry name" value="ABC_transporter-like_CS"/>
</dbReference>
<keyword evidence="6" id="KW-0547">Nucleotide-binding</keyword>
<evidence type="ECO:0000256" key="4">
    <source>
        <dbReference type="ARBA" id="ARBA00022505"/>
    </source>
</evidence>
<dbReference type="EMBL" id="JAAVLX010000005">
    <property type="protein sequence ID" value="NOJ41561.1"/>
    <property type="molecule type" value="Genomic_DNA"/>
</dbReference>
<dbReference type="PANTHER" id="PTHR43514">
    <property type="entry name" value="ABC TRANSPORTER I FAMILY MEMBER 10"/>
    <property type="match status" value="1"/>
</dbReference>
<keyword evidence="16" id="KW-1185">Reference proteome</keyword>
<evidence type="ECO:0000256" key="3">
    <source>
        <dbReference type="ARBA" id="ARBA00022475"/>
    </source>
</evidence>
<dbReference type="InterPro" id="IPR005116">
    <property type="entry name" value="Transp-assoc_OB_typ1"/>
</dbReference>
<evidence type="ECO:0000256" key="6">
    <source>
        <dbReference type="ARBA" id="ARBA00022741"/>
    </source>
</evidence>
<name>A0A7Y4GTF6_9BRAD</name>
<evidence type="ECO:0000259" key="13">
    <source>
        <dbReference type="PROSITE" id="PS50893"/>
    </source>
</evidence>
<feature type="region of interest" description="Disordered" evidence="12">
    <location>
        <begin position="364"/>
        <end position="387"/>
    </location>
</feature>
<keyword evidence="4 11" id="KW-0500">Molybdenum</keyword>
<evidence type="ECO:0000256" key="12">
    <source>
        <dbReference type="SAM" id="MobiDB-lite"/>
    </source>
</evidence>
<dbReference type="SMART" id="SM00382">
    <property type="entry name" value="AAA"/>
    <property type="match status" value="1"/>
</dbReference>
<dbReference type="Gene3D" id="3.40.50.300">
    <property type="entry name" value="P-loop containing nucleotide triphosphate hydrolases"/>
    <property type="match status" value="1"/>
</dbReference>
<dbReference type="PROSITE" id="PS00211">
    <property type="entry name" value="ABC_TRANSPORTER_1"/>
    <property type="match status" value="1"/>
</dbReference>
<dbReference type="GO" id="GO:0015098">
    <property type="term" value="F:molybdate ion transmembrane transporter activity"/>
    <property type="evidence" value="ECO:0007669"/>
    <property type="project" value="InterPro"/>
</dbReference>
<evidence type="ECO:0000256" key="5">
    <source>
        <dbReference type="ARBA" id="ARBA00022519"/>
    </source>
</evidence>
<dbReference type="Pfam" id="PF03459">
    <property type="entry name" value="TOBE"/>
    <property type="match status" value="1"/>
</dbReference>
<dbReference type="GO" id="GO:0016020">
    <property type="term" value="C:membrane"/>
    <property type="evidence" value="ECO:0007669"/>
    <property type="project" value="InterPro"/>
</dbReference>